<dbReference type="AlphaFoldDB" id="A0AAJ1MCF6"/>
<organism evidence="2 3">
    <name type="scientific">Limosilactobacillus mucosae</name>
    <name type="common">Lactobacillus mucosae</name>
    <dbReference type="NCBI Taxonomy" id="97478"/>
    <lineage>
        <taxon>Bacteria</taxon>
        <taxon>Bacillati</taxon>
        <taxon>Bacillota</taxon>
        <taxon>Bacilli</taxon>
        <taxon>Lactobacillales</taxon>
        <taxon>Lactobacillaceae</taxon>
        <taxon>Limosilactobacillus</taxon>
    </lineage>
</organism>
<dbReference type="InterPro" id="IPR005583">
    <property type="entry name" value="YaaA"/>
</dbReference>
<dbReference type="EMBL" id="JAQONE010000026">
    <property type="protein sequence ID" value="MDC2830473.1"/>
    <property type="molecule type" value="Genomic_DNA"/>
</dbReference>
<protein>
    <recommendedName>
        <fullName evidence="1">UPF0246 protein PO250_09295</fullName>
    </recommendedName>
</protein>
<comment type="similarity">
    <text evidence="1">Belongs to the UPF0246 family.</text>
</comment>
<dbReference type="GO" id="GO:0033194">
    <property type="term" value="P:response to hydroperoxide"/>
    <property type="evidence" value="ECO:0007669"/>
    <property type="project" value="TreeGrafter"/>
</dbReference>
<dbReference type="NCBIfam" id="NF002543">
    <property type="entry name" value="PRK02101.1-4"/>
    <property type="match status" value="1"/>
</dbReference>
<evidence type="ECO:0000313" key="2">
    <source>
        <dbReference type="EMBL" id="MDC2830473.1"/>
    </source>
</evidence>
<proteinExistence type="inferred from homology"/>
<reference evidence="2" key="1">
    <citation type="submission" date="2023-01" db="EMBL/GenBank/DDBJ databases">
        <title>Genome analysis of 13 Lactobacillus isolated from gut of wild boar.</title>
        <authorList>
            <person name="Papp P."/>
            <person name="Libisch B."/>
            <person name="Nagy T."/>
            <person name="Olasz F."/>
        </authorList>
    </citation>
    <scope>NUCLEOTIDE SEQUENCE</scope>
    <source>
        <strain evidence="2">F146</strain>
    </source>
</reference>
<accession>A0AAJ1MCF6</accession>
<evidence type="ECO:0000313" key="3">
    <source>
        <dbReference type="Proteomes" id="UP001220670"/>
    </source>
</evidence>
<dbReference type="PANTHER" id="PTHR30283">
    <property type="entry name" value="PEROXIDE STRESS RESPONSE PROTEIN YAAA"/>
    <property type="match status" value="1"/>
</dbReference>
<evidence type="ECO:0000256" key="1">
    <source>
        <dbReference type="HAMAP-Rule" id="MF_00652"/>
    </source>
</evidence>
<comment type="caution">
    <text evidence="2">The sequence shown here is derived from an EMBL/GenBank/DDBJ whole genome shotgun (WGS) entry which is preliminary data.</text>
</comment>
<sequence length="247" mass="28383">MQIIIAPARNMKSDPDSLPIQGLPQFLPQTKQILAHMRSLSYDQLHHLWWNCSEKIAIPNYQWVQQMDLYHQLTPALLAFTGLQYQRMAPGVFDEQSLEYVQDHLRILSGFYGLLKPFDGIVPYRLGMGDRAQVEGTKNLYEFWGSCLADELYSQDKLVLNLASQEYAKVIVPYVKGNRQFVSCTFVKAENGRFKTQATRAKIARGNMVRYLAEHQANDLAVVKDFNLGYHFDEQASTPDKLIFVED</sequence>
<name>A0AAJ1MCF6_LIMMU</name>
<dbReference type="PANTHER" id="PTHR30283:SF4">
    <property type="entry name" value="PEROXIDE STRESS RESISTANCE PROTEIN YAAA"/>
    <property type="match status" value="1"/>
</dbReference>
<dbReference type="Pfam" id="PF03883">
    <property type="entry name" value="H2O2_YaaD"/>
    <property type="match status" value="1"/>
</dbReference>
<dbReference type="RefSeq" id="WP_272209463.1">
    <property type="nucleotide sequence ID" value="NZ_JAQOMV010000036.1"/>
</dbReference>
<gene>
    <name evidence="2" type="primary">yaaA</name>
    <name evidence="2" type="ORF">PO250_09295</name>
</gene>
<dbReference type="GO" id="GO:0005829">
    <property type="term" value="C:cytosol"/>
    <property type="evidence" value="ECO:0007669"/>
    <property type="project" value="TreeGrafter"/>
</dbReference>
<dbReference type="HAMAP" id="MF_00652">
    <property type="entry name" value="UPF0246"/>
    <property type="match status" value="1"/>
</dbReference>
<dbReference type="Proteomes" id="UP001220670">
    <property type="component" value="Unassembled WGS sequence"/>
</dbReference>